<keyword evidence="2" id="KW-1133">Transmembrane helix</keyword>
<dbReference type="PANTHER" id="PTHR12335">
    <property type="entry name" value="TIPE PROTEIN TEMPERATURE-INDUCED PARALYTIC E"/>
    <property type="match status" value="1"/>
</dbReference>
<dbReference type="GO" id="GO:0017080">
    <property type="term" value="F:sodium channel regulator activity"/>
    <property type="evidence" value="ECO:0007669"/>
    <property type="project" value="TreeGrafter"/>
</dbReference>
<dbReference type="EMBL" id="OB660542">
    <property type="protein sequence ID" value="CAD7225273.1"/>
    <property type="molecule type" value="Genomic_DNA"/>
</dbReference>
<dbReference type="OrthoDB" id="8175770at2759"/>
<dbReference type="PANTHER" id="PTHR12335:SF5">
    <property type="entry name" value="IP20336P"/>
    <property type="match status" value="1"/>
</dbReference>
<feature type="compositionally biased region" description="Low complexity" evidence="1">
    <location>
        <begin position="46"/>
        <end position="74"/>
    </location>
</feature>
<sequence length="360" mass="39987">HFTMAFRGAAFRRNKEKPDEADPDPLSATVRFKAKLQSESKETLRSTKSVKSMGSSKSSALQRRSSRVPSEPESLPQGVELHLNEDGLPILKRIRPTIPEQIRRFCTPCLTLLAILDAFIFLFIIPFIIDPCISTIVEDYSVQPARCRTTEVNHRVGASQCSWASCRLGCTAPFTNCTQILVEYQLPQNSELLFENIAYDSHRVGSAALFINIKGCGYTPYTDCEEFERRYAVVDAIFPCHPSGSNSSKVILTYDPQGNLLMLILATSIPIVLFIIPMTLIFYWYCSCSPSTAEDHVSCSPSTAEDHVSEDEGETETLRGGLMKEGAMSPASSENHLRENSSLQMVVHDSGQVKVQRSSC</sequence>
<keyword evidence="2" id="KW-0812">Transmembrane</keyword>
<evidence type="ECO:0000256" key="1">
    <source>
        <dbReference type="SAM" id="MobiDB-lite"/>
    </source>
</evidence>
<evidence type="ECO:0000313" key="3">
    <source>
        <dbReference type="EMBL" id="CAD7225273.1"/>
    </source>
</evidence>
<accession>A0A7R8WAB1</accession>
<dbReference type="Pfam" id="PF16972">
    <property type="entry name" value="TipE"/>
    <property type="match status" value="2"/>
</dbReference>
<organism evidence="3">
    <name type="scientific">Cyprideis torosa</name>
    <dbReference type="NCBI Taxonomy" id="163714"/>
    <lineage>
        <taxon>Eukaryota</taxon>
        <taxon>Metazoa</taxon>
        <taxon>Ecdysozoa</taxon>
        <taxon>Arthropoda</taxon>
        <taxon>Crustacea</taxon>
        <taxon>Oligostraca</taxon>
        <taxon>Ostracoda</taxon>
        <taxon>Podocopa</taxon>
        <taxon>Podocopida</taxon>
        <taxon>Cytherocopina</taxon>
        <taxon>Cytheroidea</taxon>
        <taxon>Cytherideidae</taxon>
        <taxon>Cyprideis</taxon>
    </lineage>
</organism>
<dbReference type="GO" id="GO:0005886">
    <property type="term" value="C:plasma membrane"/>
    <property type="evidence" value="ECO:0007669"/>
    <property type="project" value="TreeGrafter"/>
</dbReference>
<feature type="non-terminal residue" evidence="3">
    <location>
        <position position="1"/>
    </location>
</feature>
<protein>
    <submittedName>
        <fullName evidence="3">Uncharacterized protein</fullName>
    </submittedName>
</protein>
<dbReference type="InterPro" id="IPR031578">
    <property type="entry name" value="TipE"/>
</dbReference>
<feature type="transmembrane region" description="Helical" evidence="2">
    <location>
        <begin position="110"/>
        <end position="129"/>
    </location>
</feature>
<reference evidence="3" key="1">
    <citation type="submission" date="2020-11" db="EMBL/GenBank/DDBJ databases">
        <authorList>
            <person name="Tran Van P."/>
        </authorList>
    </citation>
    <scope>NUCLEOTIDE SEQUENCE</scope>
</reference>
<dbReference type="GO" id="GO:0002028">
    <property type="term" value="P:regulation of sodium ion transport"/>
    <property type="evidence" value="ECO:0007669"/>
    <property type="project" value="TreeGrafter"/>
</dbReference>
<feature type="compositionally biased region" description="Basic and acidic residues" evidence="1">
    <location>
        <begin position="36"/>
        <end position="45"/>
    </location>
</feature>
<keyword evidence="2" id="KW-0472">Membrane</keyword>
<gene>
    <name evidence="3" type="ORF">CTOB1V02_LOCUS3218</name>
</gene>
<feature type="transmembrane region" description="Helical" evidence="2">
    <location>
        <begin position="260"/>
        <end position="285"/>
    </location>
</feature>
<feature type="region of interest" description="Disordered" evidence="1">
    <location>
        <begin position="1"/>
        <end position="79"/>
    </location>
</feature>
<name>A0A7R8WAB1_9CRUS</name>
<proteinExistence type="predicted"/>
<evidence type="ECO:0000256" key="2">
    <source>
        <dbReference type="SAM" id="Phobius"/>
    </source>
</evidence>
<dbReference type="AlphaFoldDB" id="A0A7R8WAB1"/>